<feature type="region of interest" description="Disordered" evidence="2">
    <location>
        <begin position="285"/>
        <end position="320"/>
    </location>
</feature>
<dbReference type="GO" id="GO:0004622">
    <property type="term" value="F:phosphatidylcholine lysophospholipase activity"/>
    <property type="evidence" value="ECO:0007669"/>
    <property type="project" value="TreeGrafter"/>
</dbReference>
<organism evidence="5 6">
    <name type="scientific">Fusarium austroafricanum</name>
    <dbReference type="NCBI Taxonomy" id="2364996"/>
    <lineage>
        <taxon>Eukaryota</taxon>
        <taxon>Fungi</taxon>
        <taxon>Dikarya</taxon>
        <taxon>Ascomycota</taxon>
        <taxon>Pezizomycotina</taxon>
        <taxon>Sordariomycetes</taxon>
        <taxon>Hypocreomycetidae</taxon>
        <taxon>Hypocreales</taxon>
        <taxon>Nectriaceae</taxon>
        <taxon>Fusarium</taxon>
        <taxon>Fusarium concolor species complex</taxon>
    </lineage>
</organism>
<dbReference type="PANTHER" id="PTHR30383">
    <property type="entry name" value="THIOESTERASE 1/PROTEASE 1/LYSOPHOSPHOLIPASE L1"/>
    <property type="match status" value="1"/>
</dbReference>
<evidence type="ECO:0000259" key="4">
    <source>
        <dbReference type="Pfam" id="PF13472"/>
    </source>
</evidence>
<feature type="chain" id="PRO_5034856697" description="SGNH hydrolase-type esterase domain-containing protein" evidence="3">
    <location>
        <begin position="23"/>
        <end position="675"/>
    </location>
</feature>
<dbReference type="InterPro" id="IPR013830">
    <property type="entry name" value="SGNH_hydro"/>
</dbReference>
<dbReference type="PANTHER" id="PTHR30383:SF5">
    <property type="entry name" value="SGNH HYDROLASE-TYPE ESTERASE DOMAIN-CONTAINING PROTEIN"/>
    <property type="match status" value="1"/>
</dbReference>
<dbReference type="OrthoDB" id="2119228at2759"/>
<keyword evidence="1 3" id="KW-0732">Signal</keyword>
<feature type="signal peptide" evidence="3">
    <location>
        <begin position="1"/>
        <end position="22"/>
    </location>
</feature>
<dbReference type="InterPro" id="IPR051532">
    <property type="entry name" value="Ester_Hydrolysis_Enzymes"/>
</dbReference>
<evidence type="ECO:0000256" key="3">
    <source>
        <dbReference type="SAM" id="SignalP"/>
    </source>
</evidence>
<dbReference type="InterPro" id="IPR013517">
    <property type="entry name" value="FG-GAP"/>
</dbReference>
<gene>
    <name evidence="5" type="ORF">F53441_1562</name>
</gene>
<accession>A0A8H4KVW2</accession>
<proteinExistence type="predicted"/>
<sequence length="675" mass="74378">MIPFQKLCFPILLMIALTGVTARPPAANSSVNDKDKTAPQISEEGTISARAEEYPFLSYKGTPSGKAVQNGVKLRILPVGDSITVGFGKDVDGSGYRERLRDNLSKNKVVFAGTEKNDNSDMEDGYFAAWSGQTIQYIADHIKPSLKHRPNLILLAAGTNDMNSNPDIAKEGNGWIAAAGRLYLLIAEMVFQCPDATILVSLIIDTCDNQVFHWQLERTKLYRKYVAEIVEEFRLRGNSVIAVDFSPFKRTDLQDCVHPTNQGYHLMGDWWYDFIHQIPKDWIENPVGPDPKRDDSTGNNGGIDDSIPPPDWGKNPLQAKDPKEIGDAVQWIDKPDDWDSCKGEDLFSEVGKIAQGNVGHNGDWQYHKNWQISTDNKWGGNGKVADGLGLDKAYVRLHDMNGDGKADYVWIHPQTGEIRCWINNLPDHWTPAGNNNGIIGSGVTGSKYIYLADMNGDGRDDYLVVDPSNGSVKVWWNYGPDDSWVNGWKFVEGGQIASGVPHANLATLRFPDINGDGRADYVYIGKGGSLRHYMNTGTQGGTDVIFRAMEGIATGAINGDGRDDYLIWDNDGGLTGFLNQRTFKEGVPLYIDQGKAKSIADGIHQNPISIRLADMDGDGKADYVHVGDNGALFLWWNKGTTDDAMTGDNVHFADIDGDGADDYIWVDPKDGSPII</sequence>
<dbReference type="SUPFAM" id="SSF52266">
    <property type="entry name" value="SGNH hydrolase"/>
    <property type="match status" value="1"/>
</dbReference>
<keyword evidence="6" id="KW-1185">Reference proteome</keyword>
<dbReference type="Gene3D" id="2.130.10.130">
    <property type="entry name" value="Integrin alpha, N-terminal"/>
    <property type="match status" value="1"/>
</dbReference>
<dbReference type="AlphaFoldDB" id="A0A8H4KVW2"/>
<reference evidence="5" key="1">
    <citation type="submission" date="2020-01" db="EMBL/GenBank/DDBJ databases">
        <title>Identification and distribution of gene clusters putatively required for synthesis of sphingolipid metabolism inhibitors in phylogenetically diverse species of the filamentous fungus Fusarium.</title>
        <authorList>
            <person name="Kim H.-S."/>
            <person name="Busman M."/>
            <person name="Brown D.W."/>
            <person name="Divon H."/>
            <person name="Uhlig S."/>
            <person name="Proctor R.H."/>
        </authorList>
    </citation>
    <scope>NUCLEOTIDE SEQUENCE</scope>
    <source>
        <strain evidence="5">NRRL 53441</strain>
    </source>
</reference>
<dbReference type="Gene3D" id="3.40.50.1110">
    <property type="entry name" value="SGNH hydrolase"/>
    <property type="match status" value="1"/>
</dbReference>
<name>A0A8H4KVW2_9HYPO</name>
<comment type="caution">
    <text evidence="5">The sequence shown here is derived from an EMBL/GenBank/DDBJ whole genome shotgun (WGS) entry which is preliminary data.</text>
</comment>
<dbReference type="InterPro" id="IPR036514">
    <property type="entry name" value="SGNH_hydro_sf"/>
</dbReference>
<evidence type="ECO:0000256" key="2">
    <source>
        <dbReference type="SAM" id="MobiDB-lite"/>
    </source>
</evidence>
<dbReference type="EMBL" id="JAADJG010000064">
    <property type="protein sequence ID" value="KAF4456268.1"/>
    <property type="molecule type" value="Genomic_DNA"/>
</dbReference>
<feature type="region of interest" description="Disordered" evidence="2">
    <location>
        <begin position="24"/>
        <end position="45"/>
    </location>
</feature>
<dbReference type="Pfam" id="PF13472">
    <property type="entry name" value="Lipase_GDSL_2"/>
    <property type="match status" value="1"/>
</dbReference>
<protein>
    <recommendedName>
        <fullName evidence="4">SGNH hydrolase-type esterase domain-containing protein</fullName>
    </recommendedName>
</protein>
<dbReference type="InterPro" id="IPR028994">
    <property type="entry name" value="Integrin_alpha_N"/>
</dbReference>
<dbReference type="CDD" id="cd01833">
    <property type="entry name" value="XynB_like"/>
    <property type="match status" value="1"/>
</dbReference>
<dbReference type="Pfam" id="PF13517">
    <property type="entry name" value="FG-GAP_3"/>
    <property type="match status" value="2"/>
</dbReference>
<evidence type="ECO:0000256" key="1">
    <source>
        <dbReference type="ARBA" id="ARBA00022729"/>
    </source>
</evidence>
<dbReference type="Proteomes" id="UP000605986">
    <property type="component" value="Unassembled WGS sequence"/>
</dbReference>
<evidence type="ECO:0000313" key="6">
    <source>
        <dbReference type="Proteomes" id="UP000605986"/>
    </source>
</evidence>
<dbReference type="SUPFAM" id="SSF69318">
    <property type="entry name" value="Integrin alpha N-terminal domain"/>
    <property type="match status" value="2"/>
</dbReference>
<feature type="domain" description="SGNH hydrolase-type esterase" evidence="4">
    <location>
        <begin position="79"/>
        <end position="265"/>
    </location>
</feature>
<evidence type="ECO:0000313" key="5">
    <source>
        <dbReference type="EMBL" id="KAF4456268.1"/>
    </source>
</evidence>